<dbReference type="GO" id="GO:0010333">
    <property type="term" value="F:terpene synthase activity"/>
    <property type="evidence" value="ECO:0007669"/>
    <property type="project" value="InterPro"/>
</dbReference>
<evidence type="ECO:0008006" key="3">
    <source>
        <dbReference type="Google" id="ProtNLM"/>
    </source>
</evidence>
<dbReference type="RefSeq" id="WP_054320160.1">
    <property type="nucleotide sequence ID" value="NZ_JFAQ01000170.1"/>
</dbReference>
<dbReference type="SUPFAM" id="SSF48239">
    <property type="entry name" value="Terpenoid cyclases/Protein prenyltransferases"/>
    <property type="match status" value="2"/>
</dbReference>
<gene>
    <name evidence="1" type="ORF">XAXN_15495</name>
</gene>
<accession>A0A0P6W219</accession>
<dbReference type="Gene3D" id="1.50.10.20">
    <property type="match status" value="1"/>
</dbReference>
<dbReference type="PATRIC" id="fig|53413.25.peg.1461"/>
<dbReference type="EMBL" id="JFAQ01000170">
    <property type="protein sequence ID" value="KPL48134.1"/>
    <property type="molecule type" value="Genomic_DNA"/>
</dbReference>
<sequence length="518" mass="55485">MSALSEQILSELCHLLAKTRDGGAVGASVYDTARALRFHDGLADRHDAYAWLIAQQQVDGGWGSVDFPLFRHAPTWAAWLALQRAGAFPGAAEALQAVTRFLERQPDPYAHAVPDDAPIGAELILPLLSSEAAALSNGAAFPHHPALWPLRQARLARLAKVAILPSGHPLLHSWEAWGMAPASACPDEDGSIGISPAATAAWRAQALLQGDTLQAGRACAYLQAAAQATGSSIEGIVPNVWPINVFEPAWSLYTLQLAGLFTHPALAEAIRATVAPLETRMNARGLGPAWHFAADADDTAVVLSVLHLAGRAPATDALRQFESSALFVTFPGERNASVSTNIHALHALRLLGEPAGATRAYVEANRNPDGVWSNEKWHVSWLYPTAHAVAALVHGHPQWRDERALAALLQAQREDGGWGAGSAPTFEETAYALFALHAMDRSEELAARRRIAQAVIRARGWMLARYVPHALPQTPLWIGKELYCPNLVVRVAELAGLWLALHWEQGAPAGATHAGAAP</sequence>
<protein>
    <recommendedName>
        <fullName evidence="3">Squalene cyclase C-terminal domain-containing protein</fullName>
    </recommendedName>
</protein>
<evidence type="ECO:0000313" key="2">
    <source>
        <dbReference type="Proteomes" id="UP000054035"/>
    </source>
</evidence>
<dbReference type="Proteomes" id="UP000054035">
    <property type="component" value="Unassembled WGS sequence"/>
</dbReference>
<proteinExistence type="predicted"/>
<dbReference type="AlphaFoldDB" id="A0A0P6W219"/>
<dbReference type="GO" id="GO:0016102">
    <property type="term" value="P:diterpenoid biosynthetic process"/>
    <property type="evidence" value="ECO:0007669"/>
    <property type="project" value="TreeGrafter"/>
</dbReference>
<dbReference type="Gene3D" id="1.50.10.160">
    <property type="match status" value="1"/>
</dbReference>
<name>A0A0P6W219_9XANT</name>
<dbReference type="OrthoDB" id="9758578at2"/>
<organism evidence="1 2">
    <name type="scientific">Xanthomonas axonopodis</name>
    <dbReference type="NCBI Taxonomy" id="53413"/>
    <lineage>
        <taxon>Bacteria</taxon>
        <taxon>Pseudomonadati</taxon>
        <taxon>Pseudomonadota</taxon>
        <taxon>Gammaproteobacteria</taxon>
        <taxon>Lysobacterales</taxon>
        <taxon>Lysobacteraceae</taxon>
        <taxon>Xanthomonas</taxon>
    </lineage>
</organism>
<comment type="caution">
    <text evidence="1">The sequence shown here is derived from an EMBL/GenBank/DDBJ whole genome shotgun (WGS) entry which is preliminary data.</text>
</comment>
<reference evidence="1 2" key="1">
    <citation type="submission" date="2014-02" db="EMBL/GenBank/DDBJ databases">
        <title>Genome sequence of Xanthomonas axonopodis DSM 3585 (T).</title>
        <authorList>
            <person name="Midha S."/>
            <person name="Patil P.B."/>
        </authorList>
    </citation>
    <scope>NUCLEOTIDE SEQUENCE [LARGE SCALE GENOMIC DNA]</scope>
    <source>
        <strain evidence="1 2">DSM 3585</strain>
    </source>
</reference>
<dbReference type="PANTHER" id="PTHR31739">
    <property type="entry name" value="ENT-COPALYL DIPHOSPHATE SYNTHASE, CHLOROPLASTIC"/>
    <property type="match status" value="1"/>
</dbReference>
<dbReference type="InterPro" id="IPR008930">
    <property type="entry name" value="Terpenoid_cyclase/PrenylTrfase"/>
</dbReference>
<dbReference type="GO" id="GO:0000287">
    <property type="term" value="F:magnesium ion binding"/>
    <property type="evidence" value="ECO:0007669"/>
    <property type="project" value="TreeGrafter"/>
</dbReference>
<dbReference type="PANTHER" id="PTHR31739:SF25">
    <property type="entry name" value="(E,E)-GERANYLLINALOOL SYNTHASE"/>
    <property type="match status" value="1"/>
</dbReference>
<evidence type="ECO:0000313" key="1">
    <source>
        <dbReference type="EMBL" id="KPL48134.1"/>
    </source>
</evidence>
<dbReference type="InterPro" id="IPR050148">
    <property type="entry name" value="Terpene_synthase-like"/>
</dbReference>